<organism evidence="3 4">
    <name type="scientific">Edaphosphingomonas laterariae</name>
    <dbReference type="NCBI Taxonomy" id="861865"/>
    <lineage>
        <taxon>Bacteria</taxon>
        <taxon>Pseudomonadati</taxon>
        <taxon>Pseudomonadota</taxon>
        <taxon>Alphaproteobacteria</taxon>
        <taxon>Sphingomonadales</taxon>
        <taxon>Rhizorhabdaceae</taxon>
        <taxon>Edaphosphingomonas</taxon>
    </lineage>
</organism>
<accession>A0A239I8I5</accession>
<keyword evidence="4" id="KW-1185">Reference proteome</keyword>
<reference evidence="4" key="1">
    <citation type="submission" date="2017-06" db="EMBL/GenBank/DDBJ databases">
        <authorList>
            <person name="Varghese N."/>
            <person name="Submissions S."/>
        </authorList>
    </citation>
    <scope>NUCLEOTIDE SEQUENCE [LARGE SCALE GENOMIC DNA]</scope>
    <source>
        <strain evidence="4">LNB2</strain>
    </source>
</reference>
<dbReference type="AlphaFoldDB" id="A0A239I8I5"/>
<dbReference type="InterPro" id="IPR010982">
    <property type="entry name" value="Lambda_DNA-bd_dom_sf"/>
</dbReference>
<dbReference type="Gene3D" id="1.10.260.40">
    <property type="entry name" value="lambda repressor-like DNA-binding domains"/>
    <property type="match status" value="1"/>
</dbReference>
<dbReference type="GO" id="GO:0003700">
    <property type="term" value="F:DNA-binding transcription factor activity"/>
    <property type="evidence" value="ECO:0007669"/>
    <property type="project" value="TreeGrafter"/>
</dbReference>
<dbReference type="PANTHER" id="PTHR46797:SF1">
    <property type="entry name" value="METHYLPHOSPHONATE SYNTHASE"/>
    <property type="match status" value="1"/>
</dbReference>
<dbReference type="GO" id="GO:0003677">
    <property type="term" value="F:DNA binding"/>
    <property type="evidence" value="ECO:0007669"/>
    <property type="project" value="UniProtKB-KW"/>
</dbReference>
<dbReference type="SUPFAM" id="SSF47413">
    <property type="entry name" value="lambda repressor-like DNA-binding domains"/>
    <property type="match status" value="1"/>
</dbReference>
<feature type="domain" description="HTH cro/C1-type" evidence="2">
    <location>
        <begin position="12"/>
        <end position="66"/>
    </location>
</feature>
<dbReference type="Pfam" id="PF01381">
    <property type="entry name" value="HTH_3"/>
    <property type="match status" value="1"/>
</dbReference>
<sequence>MGSVLDKIGANIRRLREARGLTQAELAKAIDANRNTISRIECGQQNVSILILVDISKALRVSLGAILQDCL</sequence>
<evidence type="ECO:0000256" key="1">
    <source>
        <dbReference type="ARBA" id="ARBA00023125"/>
    </source>
</evidence>
<dbReference type="GO" id="GO:0005829">
    <property type="term" value="C:cytosol"/>
    <property type="evidence" value="ECO:0007669"/>
    <property type="project" value="TreeGrafter"/>
</dbReference>
<dbReference type="InterPro" id="IPR050807">
    <property type="entry name" value="TransReg_Diox_bact_type"/>
</dbReference>
<evidence type="ECO:0000313" key="3">
    <source>
        <dbReference type="EMBL" id="SNS89945.1"/>
    </source>
</evidence>
<keyword evidence="1 3" id="KW-0238">DNA-binding</keyword>
<dbReference type="CDD" id="cd00093">
    <property type="entry name" value="HTH_XRE"/>
    <property type="match status" value="1"/>
</dbReference>
<proteinExistence type="predicted"/>
<dbReference type="RefSeq" id="WP_089220654.1">
    <property type="nucleotide sequence ID" value="NZ_FZOS01000022.1"/>
</dbReference>
<evidence type="ECO:0000313" key="4">
    <source>
        <dbReference type="Proteomes" id="UP000198281"/>
    </source>
</evidence>
<dbReference type="OrthoDB" id="9815697at2"/>
<dbReference type="InterPro" id="IPR001387">
    <property type="entry name" value="Cro/C1-type_HTH"/>
</dbReference>
<evidence type="ECO:0000259" key="2">
    <source>
        <dbReference type="PROSITE" id="PS50943"/>
    </source>
</evidence>
<dbReference type="EMBL" id="FZOS01000022">
    <property type="protein sequence ID" value="SNS89945.1"/>
    <property type="molecule type" value="Genomic_DNA"/>
</dbReference>
<dbReference type="PANTHER" id="PTHR46797">
    <property type="entry name" value="HTH-TYPE TRANSCRIPTIONAL REGULATOR"/>
    <property type="match status" value="1"/>
</dbReference>
<name>A0A239I8I5_9SPHN</name>
<dbReference type="Proteomes" id="UP000198281">
    <property type="component" value="Unassembled WGS sequence"/>
</dbReference>
<dbReference type="PROSITE" id="PS50943">
    <property type="entry name" value="HTH_CROC1"/>
    <property type="match status" value="1"/>
</dbReference>
<gene>
    <name evidence="3" type="ORF">SAMN06295912_12255</name>
</gene>
<dbReference type="SMART" id="SM00530">
    <property type="entry name" value="HTH_XRE"/>
    <property type="match status" value="1"/>
</dbReference>
<protein>
    <submittedName>
        <fullName evidence="3">DNA-binding transcriptional regulator, XRE-family HTH domain</fullName>
    </submittedName>
</protein>